<reference evidence="3 4" key="1">
    <citation type="submission" date="2021-08" db="EMBL/GenBank/DDBJ databases">
        <title>Draft Genome Sequence of Phanerochaete sordida strain YK-624.</title>
        <authorList>
            <person name="Mori T."/>
            <person name="Dohra H."/>
            <person name="Suzuki T."/>
            <person name="Kawagishi H."/>
            <person name="Hirai H."/>
        </authorList>
    </citation>
    <scope>NUCLEOTIDE SEQUENCE [LARGE SCALE GENOMIC DNA]</scope>
    <source>
        <strain evidence="3 4">YK-624</strain>
    </source>
</reference>
<keyword evidence="3" id="KW-0808">Transferase</keyword>
<feature type="region of interest" description="Disordered" evidence="1">
    <location>
        <begin position="710"/>
        <end position="729"/>
    </location>
</feature>
<feature type="region of interest" description="Disordered" evidence="1">
    <location>
        <begin position="406"/>
        <end position="426"/>
    </location>
</feature>
<dbReference type="GO" id="GO:0004672">
    <property type="term" value="F:protein kinase activity"/>
    <property type="evidence" value="ECO:0007669"/>
    <property type="project" value="InterPro"/>
</dbReference>
<accession>A0A9P3GD30</accession>
<dbReference type="PANTHER" id="PTHR23257:SF958">
    <property type="entry name" value="SERINE_THREONINE-PROTEIN KINASE WNK4"/>
    <property type="match status" value="1"/>
</dbReference>
<dbReference type="InterPro" id="IPR011009">
    <property type="entry name" value="Kinase-like_dom_sf"/>
</dbReference>
<keyword evidence="3" id="KW-0418">Kinase</keyword>
<organism evidence="3 4">
    <name type="scientific">Phanerochaete sordida</name>
    <dbReference type="NCBI Taxonomy" id="48140"/>
    <lineage>
        <taxon>Eukaryota</taxon>
        <taxon>Fungi</taxon>
        <taxon>Dikarya</taxon>
        <taxon>Basidiomycota</taxon>
        <taxon>Agaricomycotina</taxon>
        <taxon>Agaricomycetes</taxon>
        <taxon>Polyporales</taxon>
        <taxon>Phanerochaetaceae</taxon>
        <taxon>Phanerochaete</taxon>
    </lineage>
</organism>
<dbReference type="OrthoDB" id="2800760at2759"/>
<dbReference type="EMBL" id="BPQB01000027">
    <property type="protein sequence ID" value="GJE92551.1"/>
    <property type="molecule type" value="Genomic_DNA"/>
</dbReference>
<dbReference type="GO" id="GO:0005737">
    <property type="term" value="C:cytoplasm"/>
    <property type="evidence" value="ECO:0007669"/>
    <property type="project" value="TreeGrafter"/>
</dbReference>
<dbReference type="InterPro" id="IPR000719">
    <property type="entry name" value="Prot_kinase_dom"/>
</dbReference>
<dbReference type="InterPro" id="IPR001245">
    <property type="entry name" value="Ser-Thr/Tyr_kinase_cat_dom"/>
</dbReference>
<dbReference type="Pfam" id="PF07714">
    <property type="entry name" value="PK_Tyr_Ser-Thr"/>
    <property type="match status" value="1"/>
</dbReference>
<dbReference type="AlphaFoldDB" id="A0A9P3GD30"/>
<dbReference type="Proteomes" id="UP000703269">
    <property type="component" value="Unassembled WGS sequence"/>
</dbReference>
<dbReference type="PROSITE" id="PS50011">
    <property type="entry name" value="PROTEIN_KINASE_DOM"/>
    <property type="match status" value="1"/>
</dbReference>
<proteinExistence type="predicted"/>
<keyword evidence="4" id="KW-1185">Reference proteome</keyword>
<dbReference type="InterPro" id="IPR050167">
    <property type="entry name" value="Ser_Thr_protein_kinase"/>
</dbReference>
<protein>
    <submittedName>
        <fullName evidence="3">Kinase-like domain-containing protein</fullName>
    </submittedName>
</protein>
<name>A0A9P3GD30_9APHY</name>
<gene>
    <name evidence="3" type="ORF">PsYK624_087060</name>
</gene>
<dbReference type="Gene3D" id="1.10.510.10">
    <property type="entry name" value="Transferase(Phosphotransferase) domain 1"/>
    <property type="match status" value="1"/>
</dbReference>
<evidence type="ECO:0000259" key="2">
    <source>
        <dbReference type="PROSITE" id="PS50011"/>
    </source>
</evidence>
<feature type="domain" description="Protein kinase" evidence="2">
    <location>
        <begin position="424"/>
        <end position="723"/>
    </location>
</feature>
<evidence type="ECO:0000313" key="4">
    <source>
        <dbReference type="Proteomes" id="UP000703269"/>
    </source>
</evidence>
<evidence type="ECO:0000256" key="1">
    <source>
        <dbReference type="SAM" id="MobiDB-lite"/>
    </source>
</evidence>
<dbReference type="SUPFAM" id="SSF56112">
    <property type="entry name" value="Protein kinase-like (PK-like)"/>
    <property type="match status" value="1"/>
</dbReference>
<evidence type="ECO:0000313" key="3">
    <source>
        <dbReference type="EMBL" id="GJE92551.1"/>
    </source>
</evidence>
<comment type="caution">
    <text evidence="3">The sequence shown here is derived from an EMBL/GenBank/DDBJ whole genome shotgun (WGS) entry which is preliminary data.</text>
</comment>
<dbReference type="PANTHER" id="PTHR23257">
    <property type="entry name" value="SERINE-THREONINE PROTEIN KINASE"/>
    <property type="match status" value="1"/>
</dbReference>
<dbReference type="GO" id="GO:0007165">
    <property type="term" value="P:signal transduction"/>
    <property type="evidence" value="ECO:0007669"/>
    <property type="project" value="TreeGrafter"/>
</dbReference>
<dbReference type="GO" id="GO:0005524">
    <property type="term" value="F:ATP binding"/>
    <property type="evidence" value="ECO:0007669"/>
    <property type="project" value="InterPro"/>
</dbReference>
<sequence>MPSRTSPAPAASCITLRFIQLLGSLNKTGQYSLHIKSSNGRDHFASISPTSTDTATPNWSEQEVICLLVPIGTHTISLEVYREGSGLGASIPEQIGRVCVPLHELFTIPRPFRLSAPYNPTDTTSPGFISLQVVTLSNQQIQLDTLPKDLALRPPIRTLRNTLDALDFARLRFGNKAVAASLNAGHLLTQVVLRTLTDRPELISREVEAQDMNVVWDLSRHLEQHTTYFMHSFSTDPDVAPREKTSIVHELLFAVSEAMAIIFGFLHAYPNARYDWVRGASMAASTAALDLQYRMLVLDAKMRKIVPEKSASAPTPATFFVQLAGILADTYKESDAPSGPAIGILGCVRGMLARDMLDGYKAYMDSLNNCCDAKSRLLRRTARRLMAMLAKETGMLPSSLEIPSTLFGKKPPTPKRRVGTHGMEIGGGERARGSYGEVRFTTMKCVKRNTTIAVALKKITEATTPEQTKRTYLEILNGWTLYHPRLLATEGITHEGLGGERVIVLVSEKMGGGVLSKYISTSEAFERRTPQQKIRLLNLWLRQIAEGIKYMHDEGIVHGDLHAGNIFLNTNDGTDHNVVIADFGLSIYVDSASNQFQSMRSGAERFLPPERFIPDVTDKQRERREVVHGVPAHLISPSKRPTTQSDLFSWAMICIQLYTQERPFTDIEDGIVASEIIRGARPTPLPKAIAEQELLAARIKTCWKQNPEERETAGRLLDDMRRLASSDTP</sequence>